<dbReference type="InterPro" id="IPR002606">
    <property type="entry name" value="Riboflavin_kinase_bac"/>
</dbReference>
<evidence type="ECO:0000313" key="18">
    <source>
        <dbReference type="Proteomes" id="UP000594688"/>
    </source>
</evidence>
<keyword evidence="9 15" id="KW-0418">Kinase</keyword>
<dbReference type="KEGG" id="nli:G3M70_04760"/>
<dbReference type="GO" id="GO:0009231">
    <property type="term" value="P:riboflavin biosynthetic process"/>
    <property type="evidence" value="ECO:0007669"/>
    <property type="project" value="InterPro"/>
</dbReference>
<dbReference type="InterPro" id="IPR023468">
    <property type="entry name" value="Riboflavin_kinase"/>
</dbReference>
<dbReference type="Pfam" id="PF01687">
    <property type="entry name" value="Flavokinase"/>
    <property type="match status" value="1"/>
</dbReference>
<keyword evidence="5 15" id="KW-0288">FMN</keyword>
<keyword evidence="6 15" id="KW-0808">Transferase</keyword>
<dbReference type="GO" id="GO:0009398">
    <property type="term" value="P:FMN biosynthetic process"/>
    <property type="evidence" value="ECO:0007669"/>
    <property type="project" value="UniProtKB-UniRule"/>
</dbReference>
<evidence type="ECO:0000256" key="15">
    <source>
        <dbReference type="PIRNR" id="PIRNR004491"/>
    </source>
</evidence>
<dbReference type="NCBIfam" id="NF004162">
    <property type="entry name" value="PRK05627.1-5"/>
    <property type="match status" value="1"/>
</dbReference>
<reference evidence="17 18" key="1">
    <citation type="submission" date="2020-02" db="EMBL/GenBank/DDBJ databases">
        <title>Genomic and physiological characterization of two novel Nitrospinaceae genera.</title>
        <authorList>
            <person name="Mueller A.J."/>
            <person name="Jung M.-Y."/>
            <person name="Strachan C.R."/>
            <person name="Herbold C.W."/>
            <person name="Kirkegaard R.H."/>
            <person name="Daims H."/>
        </authorList>
    </citation>
    <scope>NUCLEOTIDE SEQUENCE [LARGE SCALE GENOMIC DNA]</scope>
    <source>
        <strain evidence="17">EB</strain>
    </source>
</reference>
<evidence type="ECO:0000256" key="14">
    <source>
        <dbReference type="ARBA" id="ARBA00049494"/>
    </source>
</evidence>
<evidence type="ECO:0000256" key="6">
    <source>
        <dbReference type="ARBA" id="ARBA00022679"/>
    </source>
</evidence>
<evidence type="ECO:0000256" key="4">
    <source>
        <dbReference type="ARBA" id="ARBA00022630"/>
    </source>
</evidence>
<keyword evidence="7 15" id="KW-0548">Nucleotidyltransferase</keyword>
<dbReference type="GO" id="GO:0006747">
    <property type="term" value="P:FAD biosynthetic process"/>
    <property type="evidence" value="ECO:0007669"/>
    <property type="project" value="UniProtKB-UniRule"/>
</dbReference>
<evidence type="ECO:0000259" key="16">
    <source>
        <dbReference type="SMART" id="SM00904"/>
    </source>
</evidence>
<accession>A0A7T0BUS9</accession>
<dbReference type="PIRSF" id="PIRSF004491">
    <property type="entry name" value="FAD_Synth"/>
    <property type="match status" value="1"/>
</dbReference>
<dbReference type="NCBIfam" id="TIGR00083">
    <property type="entry name" value="ribF"/>
    <property type="match status" value="1"/>
</dbReference>
<evidence type="ECO:0000313" key="17">
    <source>
        <dbReference type="EMBL" id="QPJ61236.1"/>
    </source>
</evidence>
<dbReference type="Proteomes" id="UP000594688">
    <property type="component" value="Chromosome"/>
</dbReference>
<feature type="domain" description="Riboflavin kinase" evidence="16">
    <location>
        <begin position="183"/>
        <end position="306"/>
    </location>
</feature>
<dbReference type="SUPFAM" id="SSF52374">
    <property type="entry name" value="Nucleotidylyl transferase"/>
    <property type="match status" value="1"/>
</dbReference>
<proteinExistence type="inferred from homology"/>
<dbReference type="AlphaFoldDB" id="A0A7T0BUS9"/>
<evidence type="ECO:0000256" key="2">
    <source>
        <dbReference type="ARBA" id="ARBA00004726"/>
    </source>
</evidence>
<dbReference type="Pfam" id="PF06574">
    <property type="entry name" value="FAD_syn"/>
    <property type="match status" value="1"/>
</dbReference>
<dbReference type="FunFam" id="2.40.30.30:FF:000003">
    <property type="entry name" value="Riboflavin biosynthesis protein"/>
    <property type="match status" value="1"/>
</dbReference>
<evidence type="ECO:0000256" key="1">
    <source>
        <dbReference type="ARBA" id="ARBA00002121"/>
    </source>
</evidence>
<dbReference type="NCBIfam" id="NF004160">
    <property type="entry name" value="PRK05627.1-3"/>
    <property type="match status" value="1"/>
</dbReference>
<keyword evidence="4 15" id="KW-0285">Flavoprotein</keyword>
<organism evidence="17 18">
    <name type="scientific">Candidatus Nitronauta litoralis</name>
    <dbReference type="NCBI Taxonomy" id="2705533"/>
    <lineage>
        <taxon>Bacteria</taxon>
        <taxon>Pseudomonadati</taxon>
        <taxon>Nitrospinota/Tectimicrobiota group</taxon>
        <taxon>Nitrospinota</taxon>
        <taxon>Nitrospinia</taxon>
        <taxon>Nitrospinales</taxon>
        <taxon>Nitrospinaceae</taxon>
        <taxon>Candidatus Nitronauta</taxon>
    </lineage>
</organism>
<sequence>MKIVRDLSSLPKNIKYPVVALGNFDGVHIGHQMIFRRVAEIAQQKKGTGLAFTFQPHPITVLNPGSAPLLLTTFRKKMELIEQSGIDLVWCARFNRNLAKLEPREFVKKFLVDSLNAKEVVVGFDYAFGRGRQGTIPFLKKLGQEFQFQVHVIEQVKIDGQGVSSSYVRELLEEGSVEKAAIFLGRPYSLLSPVVHGHKTGRSIGFPTANLDTSRVQIPATGVYAVRVQFKEKSFNGVANIGFNPTFNRDRLSVEVHIFDFEEQIYGRHIKLSFIGRIRGEKNFDSAEVLVEQIKHDIETARSILSGWAT</sequence>
<dbReference type="InterPro" id="IPR015864">
    <property type="entry name" value="FAD_synthase"/>
</dbReference>
<dbReference type="GO" id="GO:0005524">
    <property type="term" value="F:ATP binding"/>
    <property type="evidence" value="ECO:0007669"/>
    <property type="project" value="UniProtKB-UniRule"/>
</dbReference>
<comment type="catalytic activity">
    <reaction evidence="14 15">
        <text>FMN + ATP + H(+) = FAD + diphosphate</text>
        <dbReference type="Rhea" id="RHEA:17237"/>
        <dbReference type="ChEBI" id="CHEBI:15378"/>
        <dbReference type="ChEBI" id="CHEBI:30616"/>
        <dbReference type="ChEBI" id="CHEBI:33019"/>
        <dbReference type="ChEBI" id="CHEBI:57692"/>
        <dbReference type="ChEBI" id="CHEBI:58210"/>
        <dbReference type="EC" id="2.7.7.2"/>
    </reaction>
</comment>
<evidence type="ECO:0000256" key="13">
    <source>
        <dbReference type="ARBA" id="ARBA00047880"/>
    </source>
</evidence>
<keyword evidence="12" id="KW-0511">Multifunctional enzyme</keyword>
<dbReference type="SMART" id="SM00904">
    <property type="entry name" value="Flavokinase"/>
    <property type="match status" value="1"/>
</dbReference>
<comment type="similarity">
    <text evidence="15">Belongs to the ribF family.</text>
</comment>
<keyword evidence="10 15" id="KW-0274">FAD</keyword>
<comment type="pathway">
    <text evidence="2 15">Cofactor biosynthesis; FAD biosynthesis; FAD from FMN: step 1/1.</text>
</comment>
<evidence type="ECO:0000256" key="12">
    <source>
        <dbReference type="ARBA" id="ARBA00023268"/>
    </source>
</evidence>
<dbReference type="GO" id="GO:0008531">
    <property type="term" value="F:riboflavin kinase activity"/>
    <property type="evidence" value="ECO:0007669"/>
    <property type="project" value="UniProtKB-UniRule"/>
</dbReference>
<evidence type="ECO:0000256" key="9">
    <source>
        <dbReference type="ARBA" id="ARBA00022777"/>
    </source>
</evidence>
<comment type="pathway">
    <text evidence="3 15">Cofactor biosynthesis; FMN biosynthesis; FMN from riboflavin (ATP route): step 1/1.</text>
</comment>
<dbReference type="InterPro" id="IPR015865">
    <property type="entry name" value="Riboflavin_kinase_bac/euk"/>
</dbReference>
<dbReference type="CDD" id="cd02064">
    <property type="entry name" value="FAD_synthetase_N"/>
    <property type="match status" value="1"/>
</dbReference>
<comment type="catalytic activity">
    <reaction evidence="13 15">
        <text>riboflavin + ATP = FMN + ADP + H(+)</text>
        <dbReference type="Rhea" id="RHEA:14357"/>
        <dbReference type="ChEBI" id="CHEBI:15378"/>
        <dbReference type="ChEBI" id="CHEBI:30616"/>
        <dbReference type="ChEBI" id="CHEBI:57986"/>
        <dbReference type="ChEBI" id="CHEBI:58210"/>
        <dbReference type="ChEBI" id="CHEBI:456216"/>
        <dbReference type="EC" id="2.7.1.26"/>
    </reaction>
</comment>
<dbReference type="Gene3D" id="2.40.30.30">
    <property type="entry name" value="Riboflavin kinase-like"/>
    <property type="match status" value="1"/>
</dbReference>
<evidence type="ECO:0000256" key="8">
    <source>
        <dbReference type="ARBA" id="ARBA00022741"/>
    </source>
</evidence>
<name>A0A7T0BUS9_9BACT</name>
<dbReference type="InterPro" id="IPR023465">
    <property type="entry name" value="Riboflavin_kinase_dom_sf"/>
</dbReference>
<dbReference type="InterPro" id="IPR014729">
    <property type="entry name" value="Rossmann-like_a/b/a_fold"/>
</dbReference>
<evidence type="ECO:0000256" key="3">
    <source>
        <dbReference type="ARBA" id="ARBA00005201"/>
    </source>
</evidence>
<gene>
    <name evidence="17" type="ORF">G3M70_04760</name>
</gene>
<keyword evidence="11 15" id="KW-0067">ATP-binding</keyword>
<dbReference type="UniPathway" id="UPA00277">
    <property type="reaction ID" value="UER00407"/>
</dbReference>
<evidence type="ECO:0000256" key="10">
    <source>
        <dbReference type="ARBA" id="ARBA00022827"/>
    </source>
</evidence>
<dbReference type="PANTHER" id="PTHR22749:SF6">
    <property type="entry name" value="RIBOFLAVIN KINASE"/>
    <property type="match status" value="1"/>
</dbReference>
<dbReference type="UniPathway" id="UPA00276">
    <property type="reaction ID" value="UER00406"/>
</dbReference>
<protein>
    <recommendedName>
        <fullName evidence="15">Riboflavin biosynthesis protein</fullName>
    </recommendedName>
    <domain>
        <recommendedName>
            <fullName evidence="15">Riboflavin kinase</fullName>
            <ecNumber evidence="15">2.7.1.26</ecNumber>
        </recommendedName>
        <alternativeName>
            <fullName evidence="15">Flavokinase</fullName>
        </alternativeName>
    </domain>
    <domain>
        <recommendedName>
            <fullName evidence="15">FMN adenylyltransferase</fullName>
            <ecNumber evidence="15">2.7.7.2</ecNumber>
        </recommendedName>
        <alternativeName>
            <fullName evidence="15">FAD pyrophosphorylase</fullName>
        </alternativeName>
        <alternativeName>
            <fullName evidence="15">FAD synthase</fullName>
        </alternativeName>
    </domain>
</protein>
<evidence type="ECO:0000256" key="7">
    <source>
        <dbReference type="ARBA" id="ARBA00022695"/>
    </source>
</evidence>
<dbReference type="SUPFAM" id="SSF82114">
    <property type="entry name" value="Riboflavin kinase-like"/>
    <property type="match status" value="1"/>
</dbReference>
<dbReference type="EMBL" id="CP048685">
    <property type="protein sequence ID" value="QPJ61236.1"/>
    <property type="molecule type" value="Genomic_DNA"/>
</dbReference>
<dbReference type="GO" id="GO:0003919">
    <property type="term" value="F:FMN adenylyltransferase activity"/>
    <property type="evidence" value="ECO:0007669"/>
    <property type="project" value="UniProtKB-UniRule"/>
</dbReference>
<dbReference type="EC" id="2.7.7.2" evidence="15"/>
<comment type="function">
    <text evidence="1">Catalyzes the phosphorylation of riboflavin to FMN followed by the adenylation of FMN to FAD.</text>
</comment>
<evidence type="ECO:0000256" key="5">
    <source>
        <dbReference type="ARBA" id="ARBA00022643"/>
    </source>
</evidence>
<keyword evidence="8 15" id="KW-0547">Nucleotide-binding</keyword>
<dbReference type="PANTHER" id="PTHR22749">
    <property type="entry name" value="RIBOFLAVIN KINASE/FMN ADENYLYLTRANSFERASE"/>
    <property type="match status" value="1"/>
</dbReference>
<dbReference type="Gene3D" id="3.40.50.620">
    <property type="entry name" value="HUPs"/>
    <property type="match status" value="1"/>
</dbReference>
<dbReference type="EC" id="2.7.1.26" evidence="15"/>
<dbReference type="FunFam" id="3.40.50.620:FF:000021">
    <property type="entry name" value="Riboflavin biosynthesis protein"/>
    <property type="match status" value="1"/>
</dbReference>
<evidence type="ECO:0000256" key="11">
    <source>
        <dbReference type="ARBA" id="ARBA00022840"/>
    </source>
</evidence>